<keyword evidence="12" id="KW-1185">Reference proteome</keyword>
<evidence type="ECO:0000256" key="9">
    <source>
        <dbReference type="HAMAP-Rule" id="MF_00210"/>
    </source>
</evidence>
<dbReference type="PANTHER" id="PTHR21090:SF5">
    <property type="entry name" value="PENTAFUNCTIONAL AROM POLYPEPTIDE"/>
    <property type="match status" value="1"/>
</dbReference>
<dbReference type="HAMAP" id="MF_00210">
    <property type="entry name" value="EPSP_synth"/>
    <property type="match status" value="1"/>
</dbReference>
<dbReference type="UniPathway" id="UPA00053">
    <property type="reaction ID" value="UER00089"/>
</dbReference>
<dbReference type="SUPFAM" id="SSF55205">
    <property type="entry name" value="EPT/RTPC-like"/>
    <property type="match status" value="1"/>
</dbReference>
<feature type="binding site" evidence="9">
    <location>
        <position position="343"/>
    </location>
    <ligand>
        <name>phosphoenolpyruvate</name>
        <dbReference type="ChEBI" id="CHEBI:58702"/>
    </ligand>
</feature>
<dbReference type="Gene3D" id="3.65.10.10">
    <property type="entry name" value="Enolpyruvate transferase domain"/>
    <property type="match status" value="2"/>
</dbReference>
<comment type="catalytic activity">
    <reaction evidence="8">
        <text>3-phosphoshikimate + phosphoenolpyruvate = 5-O-(1-carboxyvinyl)-3-phosphoshikimate + phosphate</text>
        <dbReference type="Rhea" id="RHEA:21256"/>
        <dbReference type="ChEBI" id="CHEBI:43474"/>
        <dbReference type="ChEBI" id="CHEBI:57701"/>
        <dbReference type="ChEBI" id="CHEBI:58702"/>
        <dbReference type="ChEBI" id="CHEBI:145989"/>
        <dbReference type="EC" id="2.5.1.19"/>
    </reaction>
    <physiologicalReaction direction="left-to-right" evidence="8">
        <dbReference type="Rhea" id="RHEA:21257"/>
    </physiologicalReaction>
</comment>
<dbReference type="GO" id="GO:0009423">
    <property type="term" value="P:chorismate biosynthetic process"/>
    <property type="evidence" value="ECO:0007669"/>
    <property type="project" value="UniProtKB-UniRule"/>
</dbReference>
<keyword evidence="4 9" id="KW-0963">Cytoplasm</keyword>
<feature type="binding site" evidence="9">
    <location>
        <position position="312"/>
    </location>
    <ligand>
        <name>3-phosphoshikimate</name>
        <dbReference type="ChEBI" id="CHEBI:145989"/>
    </ligand>
</feature>
<dbReference type="Pfam" id="PF00275">
    <property type="entry name" value="EPSP_synthase"/>
    <property type="match status" value="1"/>
</dbReference>
<accession>A0A1H9Y010</accession>
<feature type="binding site" evidence="9">
    <location>
        <position position="166"/>
    </location>
    <ligand>
        <name>phosphoenolpyruvate</name>
        <dbReference type="ChEBI" id="CHEBI:58702"/>
    </ligand>
</feature>
<dbReference type="GO" id="GO:0003866">
    <property type="term" value="F:3-phosphoshikimate 1-carboxyvinyltransferase activity"/>
    <property type="evidence" value="ECO:0007669"/>
    <property type="project" value="UniProtKB-UniRule"/>
</dbReference>
<evidence type="ECO:0000256" key="4">
    <source>
        <dbReference type="ARBA" id="ARBA00022490"/>
    </source>
</evidence>
<dbReference type="PROSITE" id="PS00885">
    <property type="entry name" value="EPSP_SYNTHASE_2"/>
    <property type="match status" value="1"/>
</dbReference>
<dbReference type="NCBIfam" id="TIGR01356">
    <property type="entry name" value="aroA"/>
    <property type="match status" value="1"/>
</dbReference>
<dbReference type="GO" id="GO:0005737">
    <property type="term" value="C:cytoplasm"/>
    <property type="evidence" value="ECO:0007669"/>
    <property type="project" value="UniProtKB-SubCell"/>
</dbReference>
<dbReference type="RefSeq" id="WP_092474672.1">
    <property type="nucleotide sequence ID" value="NZ_FOHN01000001.1"/>
</dbReference>
<dbReference type="InterPro" id="IPR023193">
    <property type="entry name" value="EPSP_synthase_CS"/>
</dbReference>
<feature type="binding site" evidence="9">
    <location>
        <position position="164"/>
    </location>
    <ligand>
        <name>3-phosphoshikimate</name>
        <dbReference type="ChEBI" id="CHEBI:145989"/>
    </ligand>
</feature>
<comment type="pathway">
    <text evidence="2 9">Metabolic intermediate biosynthesis; chorismate biosynthesis; chorismate from D-erythrose 4-phosphate and phosphoenolpyruvate: step 6/7.</text>
</comment>
<feature type="binding site" evidence="9">
    <location>
        <position position="19"/>
    </location>
    <ligand>
        <name>3-phosphoshikimate</name>
        <dbReference type="ChEBI" id="CHEBI:145989"/>
    </ligand>
</feature>
<feature type="binding site" evidence="9">
    <location>
        <position position="385"/>
    </location>
    <ligand>
        <name>phosphoenolpyruvate</name>
        <dbReference type="ChEBI" id="CHEBI:58702"/>
    </ligand>
</feature>
<organism evidence="11 12">
    <name type="scientific">[Clostridium] polysaccharolyticum</name>
    <dbReference type="NCBI Taxonomy" id="29364"/>
    <lineage>
        <taxon>Bacteria</taxon>
        <taxon>Bacillati</taxon>
        <taxon>Bacillota</taxon>
        <taxon>Clostridia</taxon>
        <taxon>Lachnospirales</taxon>
        <taxon>Lachnospiraceae</taxon>
    </lineage>
</organism>
<dbReference type="FunFam" id="3.65.10.10:FF:000006">
    <property type="entry name" value="3-phosphoshikimate 1-carboxyvinyltransferase"/>
    <property type="match status" value="1"/>
</dbReference>
<feature type="domain" description="Enolpyruvate transferase" evidence="10">
    <location>
        <begin position="5"/>
        <end position="420"/>
    </location>
</feature>
<feature type="active site" description="Proton acceptor" evidence="9">
    <location>
        <position position="312"/>
    </location>
</feature>
<dbReference type="STRING" id="29364.SAMN04487772_10120"/>
<dbReference type="FunFam" id="3.65.10.10:FF:000005">
    <property type="entry name" value="3-phosphoshikimate 1-carboxyvinyltransferase"/>
    <property type="match status" value="1"/>
</dbReference>
<feature type="binding site" evidence="9">
    <location>
        <position position="91"/>
    </location>
    <ligand>
        <name>phosphoenolpyruvate</name>
        <dbReference type="ChEBI" id="CHEBI:58702"/>
    </ligand>
</feature>
<evidence type="ECO:0000256" key="6">
    <source>
        <dbReference type="ARBA" id="ARBA00022679"/>
    </source>
</evidence>
<dbReference type="OrthoDB" id="9809920at2"/>
<feature type="binding site" evidence="9">
    <location>
        <position position="339"/>
    </location>
    <ligand>
        <name>3-phosphoshikimate</name>
        <dbReference type="ChEBI" id="CHEBI:145989"/>
    </ligand>
</feature>
<evidence type="ECO:0000256" key="8">
    <source>
        <dbReference type="ARBA" id="ARBA00044633"/>
    </source>
</evidence>
<dbReference type="PANTHER" id="PTHR21090">
    <property type="entry name" value="AROM/DEHYDROQUINATE SYNTHASE"/>
    <property type="match status" value="1"/>
</dbReference>
<dbReference type="GO" id="GO:0009073">
    <property type="term" value="P:aromatic amino acid family biosynthetic process"/>
    <property type="evidence" value="ECO:0007669"/>
    <property type="project" value="UniProtKB-KW"/>
</dbReference>
<dbReference type="PIRSF" id="PIRSF000505">
    <property type="entry name" value="EPSPS"/>
    <property type="match status" value="1"/>
</dbReference>
<proteinExistence type="inferred from homology"/>
<evidence type="ECO:0000313" key="12">
    <source>
        <dbReference type="Proteomes" id="UP000199800"/>
    </source>
</evidence>
<evidence type="ECO:0000313" key="11">
    <source>
        <dbReference type="EMBL" id="SES62013.1"/>
    </source>
</evidence>
<feature type="binding site" evidence="9">
    <location>
        <position position="119"/>
    </location>
    <ligand>
        <name>phosphoenolpyruvate</name>
        <dbReference type="ChEBI" id="CHEBI:58702"/>
    </ligand>
</feature>
<keyword evidence="7 9" id="KW-0057">Aromatic amino acid biosynthesis</keyword>
<sequence length="425" mass="44987">MKFTKANHLRGELQIPGDKSISHRAIMLGSLAKGTTEITNFLQGADCLSSMACFQSMGISITRNKDTVLVHGKGLHGLSKPEAMLDVGNSGTTTRLMSGILAAQPFESSLNGDASIQKRPMKRIMEPLSLMGAQIESLAGNGCAPLRIVGKPLKGIHYQSKVASAQVKSCILFAGLYADGETSVTEPYVSRNHSELMLSYFGGTIKTEGTTATVLPEPVLSGQKVSVPGDISSAAYFIAAALLVPGSEVLIKNVGTNPTRDGILRVCKQMGADITLLNTSSTKGEPSADLFVRSSSLHGTVIGGELIPALIDELPIIAILASYAEGETIIKDAQELKVKESNRIDVMVSNLSKMGVDIQATDDGMIIHGGKPLHGAVIDSKSDHRIAMSFAVASLQAEGVTEILGSECVRISYPGFYEDLKKLSQ</sequence>
<evidence type="ECO:0000259" key="10">
    <source>
        <dbReference type="Pfam" id="PF00275"/>
    </source>
</evidence>
<dbReference type="GO" id="GO:0008652">
    <property type="term" value="P:amino acid biosynthetic process"/>
    <property type="evidence" value="ECO:0007669"/>
    <property type="project" value="UniProtKB-KW"/>
</dbReference>
<keyword evidence="5 9" id="KW-0028">Amino-acid biosynthesis</keyword>
<protein>
    <recommendedName>
        <fullName evidence="9">3-phosphoshikimate 1-carboxyvinyltransferase</fullName>
        <ecNumber evidence="9">2.5.1.19</ecNumber>
    </recommendedName>
    <alternativeName>
        <fullName evidence="9">5-enolpyruvylshikimate-3-phosphate synthase</fullName>
        <shortName evidence="9">EPSP synthase</shortName>
        <shortName evidence="9">EPSPS</shortName>
    </alternativeName>
</protein>
<comment type="subcellular location">
    <subcellularLocation>
        <location evidence="9">Cytoplasm</location>
    </subcellularLocation>
</comment>
<comment type="function">
    <text evidence="1 9">Catalyzes the transfer of the enolpyruvyl moiety of phosphoenolpyruvate (PEP) to the 5-hydroxyl of shikimate-3-phosphate (S3P) to produce enolpyruvyl shikimate-3-phosphate and inorganic phosphate.</text>
</comment>
<evidence type="ECO:0000256" key="3">
    <source>
        <dbReference type="ARBA" id="ARBA00009948"/>
    </source>
</evidence>
<reference evidence="11 12" key="1">
    <citation type="submission" date="2016-10" db="EMBL/GenBank/DDBJ databases">
        <authorList>
            <person name="de Groot N.N."/>
        </authorList>
    </citation>
    <scope>NUCLEOTIDE SEQUENCE [LARGE SCALE GENOMIC DNA]</scope>
    <source>
        <strain evidence="11 12">DSM 1801</strain>
    </source>
</reference>
<dbReference type="InterPro" id="IPR006264">
    <property type="entry name" value="EPSP_synthase"/>
</dbReference>
<evidence type="ECO:0000256" key="5">
    <source>
        <dbReference type="ARBA" id="ARBA00022605"/>
    </source>
</evidence>
<dbReference type="PROSITE" id="PS00104">
    <property type="entry name" value="EPSP_SYNTHASE_1"/>
    <property type="match status" value="1"/>
</dbReference>
<feature type="binding site" evidence="9">
    <location>
        <position position="166"/>
    </location>
    <ligand>
        <name>3-phosphoshikimate</name>
        <dbReference type="ChEBI" id="CHEBI:145989"/>
    </ligand>
</feature>
<feature type="binding site" evidence="9">
    <location>
        <position position="20"/>
    </location>
    <ligand>
        <name>3-phosphoshikimate</name>
        <dbReference type="ChEBI" id="CHEBI:145989"/>
    </ligand>
</feature>
<comment type="subunit">
    <text evidence="9">Monomer.</text>
</comment>
<evidence type="ECO:0000256" key="1">
    <source>
        <dbReference type="ARBA" id="ARBA00002174"/>
    </source>
</evidence>
<dbReference type="EC" id="2.5.1.19" evidence="9"/>
<feature type="binding site" evidence="9">
    <location>
        <position position="19"/>
    </location>
    <ligand>
        <name>phosphoenolpyruvate</name>
        <dbReference type="ChEBI" id="CHEBI:58702"/>
    </ligand>
</feature>
<comment type="caution">
    <text evidence="9">Lacks conserved residue(s) required for the propagation of feature annotation.</text>
</comment>
<dbReference type="EMBL" id="FOHN01000001">
    <property type="protein sequence ID" value="SES62013.1"/>
    <property type="molecule type" value="Genomic_DNA"/>
</dbReference>
<feature type="binding site" evidence="9">
    <location>
        <position position="24"/>
    </location>
    <ligand>
        <name>3-phosphoshikimate</name>
        <dbReference type="ChEBI" id="CHEBI:145989"/>
    </ligand>
</feature>
<dbReference type="AlphaFoldDB" id="A0A1H9Y010"/>
<dbReference type="InterPro" id="IPR013792">
    <property type="entry name" value="RNA3'P_cycl/enolpyr_Trfase_a/b"/>
</dbReference>
<dbReference type="Proteomes" id="UP000199800">
    <property type="component" value="Unassembled WGS sequence"/>
</dbReference>
<gene>
    <name evidence="9" type="primary">aroA</name>
    <name evidence="11" type="ORF">SAMN04487772_10120</name>
</gene>
<evidence type="ECO:0000256" key="2">
    <source>
        <dbReference type="ARBA" id="ARBA00004811"/>
    </source>
</evidence>
<evidence type="ECO:0000256" key="7">
    <source>
        <dbReference type="ARBA" id="ARBA00023141"/>
    </source>
</evidence>
<keyword evidence="6 9" id="KW-0808">Transferase</keyword>
<comment type="similarity">
    <text evidence="3 9">Belongs to the EPSP synthase family.</text>
</comment>
<dbReference type="InterPro" id="IPR036968">
    <property type="entry name" value="Enolpyruvate_Tfrase_sf"/>
</dbReference>
<dbReference type="CDD" id="cd01556">
    <property type="entry name" value="EPSP_synthase"/>
    <property type="match status" value="1"/>
</dbReference>
<name>A0A1H9Y010_9FIRM</name>
<dbReference type="InterPro" id="IPR001986">
    <property type="entry name" value="Enolpyruvate_Tfrase_dom"/>
</dbReference>